<reference evidence="4 6" key="1">
    <citation type="submission" date="2019-07" db="EMBL/GenBank/DDBJ databases">
        <authorList>
            <person name="Qu J.-H."/>
        </authorList>
    </citation>
    <scope>NUCLEOTIDE SEQUENCE [LARGE SCALE GENOMIC DNA]</scope>
    <source>
        <strain evidence="4 6">MDT1-10-3</strain>
    </source>
</reference>
<dbReference type="Proteomes" id="UP001570846">
    <property type="component" value="Unassembled WGS sequence"/>
</dbReference>
<dbReference type="RefSeq" id="WP_149098429.1">
    <property type="nucleotide sequence ID" value="NZ_BMMG01000003.1"/>
</dbReference>
<dbReference type="PANTHER" id="PTHR43405:SF1">
    <property type="entry name" value="GLYCOSYL HYDROLASE DIGH"/>
    <property type="match status" value="1"/>
</dbReference>
<evidence type="ECO:0000313" key="7">
    <source>
        <dbReference type="Proteomes" id="UP001570846"/>
    </source>
</evidence>
<dbReference type="EMBL" id="JBGOGF010000002">
    <property type="protein sequence ID" value="MFA1770401.1"/>
    <property type="molecule type" value="Genomic_DNA"/>
</dbReference>
<reference evidence="5 7" key="3">
    <citation type="submission" date="2024-08" db="EMBL/GenBank/DDBJ databases">
        <authorList>
            <person name="Wei W."/>
        </authorList>
    </citation>
    <scope>NUCLEOTIDE SEQUENCE [LARGE SCALE GENOMIC DNA]</scope>
    <source>
        <strain evidence="5 7">XU2</strain>
    </source>
</reference>
<keyword evidence="1 2" id="KW-0732">Signal</keyword>
<feature type="chain" id="PRO_5024345243" evidence="2">
    <location>
        <begin position="23"/>
        <end position="614"/>
    </location>
</feature>
<dbReference type="Pfam" id="PF02638">
    <property type="entry name" value="GHL10"/>
    <property type="match status" value="1"/>
</dbReference>
<evidence type="ECO:0000259" key="3">
    <source>
        <dbReference type="Pfam" id="PF02638"/>
    </source>
</evidence>
<evidence type="ECO:0000313" key="5">
    <source>
        <dbReference type="EMBL" id="MFA1770401.1"/>
    </source>
</evidence>
<evidence type="ECO:0000313" key="4">
    <source>
        <dbReference type="EMBL" id="KAA6434486.1"/>
    </source>
</evidence>
<dbReference type="InterPro" id="IPR003790">
    <property type="entry name" value="GHL10"/>
</dbReference>
<evidence type="ECO:0000256" key="2">
    <source>
        <dbReference type="SAM" id="SignalP"/>
    </source>
</evidence>
<reference evidence="4 6" key="2">
    <citation type="submission" date="2019-09" db="EMBL/GenBank/DDBJ databases">
        <title>A bacterium isolated from glacier soil.</title>
        <authorList>
            <person name="Liu Q."/>
        </authorList>
    </citation>
    <scope>NUCLEOTIDE SEQUENCE [LARGE SCALE GENOMIC DNA]</scope>
    <source>
        <strain evidence="4 6">MDT1-10-3</strain>
    </source>
</reference>
<dbReference type="Proteomes" id="UP000323866">
    <property type="component" value="Unassembled WGS sequence"/>
</dbReference>
<proteinExistence type="predicted"/>
<sequence length="614" mass="68242">MLKRLFSLWALVLLFCNAPTQAQELPNREFRGVWVATVANLDWPVRGASAESQKATLREMLDRIKEANLNVVFFQIRTECDAFYKSSYEPWSRFLTGTQGKDPGYDPLAFAIEEAHARGLELHAWLNPYRVGTVSNPAVYSAQHVSKAKPEWLLTFANGKKILNPGLPQVREYISAIIKEVTQNYDIDGVHFDDYFYPYPEGPFPGIGQEDAQTFRQYGSGFASIKDWRRHNINETIRLTNEQIKALKPQVRFGVSPFGIWKNGEPAGISGMDAYHAIYADAVHWLDNRYLDYVTPQLYWAIGGRQDYRKLLYWWSEKAHSAGRHLYPGHTVHQAGFTPEEVPHQIEITRSNQMKNALGSVLFRAANLKNNTNLIATSFKAATFRLPAAPPAMGWLGGKAPGAPQDLAVTLNEATGQYEIRWTRHPGNTHAFKRYLLYTTAAMPATGALAPDGSVRAFTSSETLTIAAADVPSTSVFWAVTEISPANVESSLSNVVKLGGGTGPVLAQQEEPLLSLGQMPGLVTAEVPASVSATVIPTSTASGNLYVPIHLKKKSKVKAELFTLDRKKKTNLLKKKYKAGKHTLSFQRGKLKPGTYLLVLEYAGERSVQKVVFQ</sequence>
<dbReference type="InterPro" id="IPR017853">
    <property type="entry name" value="GH"/>
</dbReference>
<dbReference type="OrthoDB" id="9773203at2"/>
<feature type="domain" description="Glycosyl hydrolase-like 10" evidence="3">
    <location>
        <begin position="29"/>
        <end position="334"/>
    </location>
</feature>
<dbReference type="EMBL" id="VKKZ01000020">
    <property type="protein sequence ID" value="KAA6434486.1"/>
    <property type="molecule type" value="Genomic_DNA"/>
</dbReference>
<keyword evidence="4" id="KW-0378">Hydrolase</keyword>
<keyword evidence="7" id="KW-1185">Reference proteome</keyword>
<evidence type="ECO:0000313" key="6">
    <source>
        <dbReference type="Proteomes" id="UP000323866"/>
    </source>
</evidence>
<protein>
    <submittedName>
        <fullName evidence="4">Family 10 glycosylhydrolase</fullName>
    </submittedName>
    <submittedName>
        <fullName evidence="5">Glycoside hydrolase family 10 protein</fullName>
    </submittedName>
</protein>
<dbReference type="Gene3D" id="3.20.20.80">
    <property type="entry name" value="Glycosidases"/>
    <property type="match status" value="1"/>
</dbReference>
<comment type="caution">
    <text evidence="4">The sequence shown here is derived from an EMBL/GenBank/DDBJ whole genome shotgun (WGS) entry which is preliminary data.</text>
</comment>
<accession>A0A5M8QI63</accession>
<dbReference type="PANTHER" id="PTHR43405">
    <property type="entry name" value="GLYCOSYL HYDROLASE DIGH"/>
    <property type="match status" value="1"/>
</dbReference>
<name>A0A5M8QI63_9BACT</name>
<dbReference type="GO" id="GO:0016787">
    <property type="term" value="F:hydrolase activity"/>
    <property type="evidence" value="ECO:0007669"/>
    <property type="project" value="UniProtKB-KW"/>
</dbReference>
<gene>
    <name evidence="5" type="ORF">ACD591_03795</name>
    <name evidence="4" type="ORF">FOE74_09865</name>
</gene>
<evidence type="ECO:0000256" key="1">
    <source>
        <dbReference type="ARBA" id="ARBA00022729"/>
    </source>
</evidence>
<feature type="signal peptide" evidence="2">
    <location>
        <begin position="1"/>
        <end position="22"/>
    </location>
</feature>
<dbReference type="AlphaFoldDB" id="A0A5M8QI63"/>
<dbReference type="SUPFAM" id="SSF51445">
    <property type="entry name" value="(Trans)glycosidases"/>
    <property type="match status" value="1"/>
</dbReference>
<dbReference type="InterPro" id="IPR052177">
    <property type="entry name" value="Divisome_Glycosyl_Hydrolase"/>
</dbReference>
<organism evidence="4 6">
    <name type="scientific">Rufibacter glacialis</name>
    <dbReference type="NCBI Taxonomy" id="1259555"/>
    <lineage>
        <taxon>Bacteria</taxon>
        <taxon>Pseudomonadati</taxon>
        <taxon>Bacteroidota</taxon>
        <taxon>Cytophagia</taxon>
        <taxon>Cytophagales</taxon>
        <taxon>Hymenobacteraceae</taxon>
        <taxon>Rufibacter</taxon>
    </lineage>
</organism>